<evidence type="ECO:0000256" key="1">
    <source>
        <dbReference type="SAM" id="Phobius"/>
    </source>
</evidence>
<proteinExistence type="predicted"/>
<dbReference type="PANTHER" id="PTHR38457:SF1">
    <property type="entry name" value="REGULATOR ABRB-RELATED"/>
    <property type="match status" value="1"/>
</dbReference>
<keyword evidence="4" id="KW-1185">Reference proteome</keyword>
<dbReference type="KEGG" id="dej:AWY79_00565"/>
<keyword evidence="1" id="KW-0472">Membrane</keyword>
<dbReference type="EMBL" id="SOBK01000013">
    <property type="protein sequence ID" value="TDT86340.1"/>
    <property type="molecule type" value="Genomic_DNA"/>
</dbReference>
<accession>A0A140D936</accession>
<dbReference type="EMBL" id="CP014206">
    <property type="protein sequence ID" value="AMK09703.1"/>
    <property type="molecule type" value="Genomic_DNA"/>
</dbReference>
<feature type="transmembrane region" description="Helical" evidence="1">
    <location>
        <begin position="138"/>
        <end position="160"/>
    </location>
</feature>
<dbReference type="Proteomes" id="UP000295506">
    <property type="component" value="Unassembled WGS sequence"/>
</dbReference>
<feature type="transmembrane region" description="Helical" evidence="1">
    <location>
        <begin position="31"/>
        <end position="50"/>
    </location>
</feature>
<dbReference type="InterPro" id="IPR017516">
    <property type="entry name" value="AbrB_dup"/>
</dbReference>
<organism evidence="3 5">
    <name type="scientific">Pseudodesulfovibrio indicus</name>
    <dbReference type="NCBI Taxonomy" id="1716143"/>
    <lineage>
        <taxon>Bacteria</taxon>
        <taxon>Pseudomonadati</taxon>
        <taxon>Thermodesulfobacteriota</taxon>
        <taxon>Desulfovibrionia</taxon>
        <taxon>Desulfovibrionales</taxon>
        <taxon>Desulfovibrionaceae</taxon>
    </lineage>
</organism>
<evidence type="ECO:0000313" key="4">
    <source>
        <dbReference type="Proteomes" id="UP000055611"/>
    </source>
</evidence>
<reference evidence="2 4" key="1">
    <citation type="journal article" date="2016" name="Front. Microbiol.">
        <title>Genome Sequence of the Piezophilic, Mesophilic Sulfate-Reducing Bacterium Desulfovibrio indicus J2T.</title>
        <authorList>
            <person name="Cao J."/>
            <person name="Maignien L."/>
            <person name="Shao Z."/>
            <person name="Alain K."/>
            <person name="Jebbar M."/>
        </authorList>
    </citation>
    <scope>NUCLEOTIDE SEQUENCE [LARGE SCALE GENOMIC DNA]</scope>
    <source>
        <strain evidence="2 4">J2</strain>
    </source>
</reference>
<feature type="transmembrane region" description="Helical" evidence="1">
    <location>
        <begin position="115"/>
        <end position="132"/>
    </location>
</feature>
<dbReference type="InterPro" id="IPR007820">
    <property type="entry name" value="AbrB_fam"/>
</dbReference>
<evidence type="ECO:0008006" key="6">
    <source>
        <dbReference type="Google" id="ProtNLM"/>
    </source>
</evidence>
<name>A0A140D936_9BACT</name>
<keyword evidence="1" id="KW-1133">Transmembrane helix</keyword>
<protein>
    <recommendedName>
        <fullName evidence="6">AbrB family transcriptional regulator</fullName>
    </recommendedName>
</protein>
<reference evidence="3 5" key="2">
    <citation type="submission" date="2019-03" db="EMBL/GenBank/DDBJ databases">
        <title>Genomic Encyclopedia of Type Strains, Phase IV (KMG-IV): sequencing the most valuable type-strain genomes for metagenomic binning, comparative biology and taxonomic classification.</title>
        <authorList>
            <person name="Goeker M."/>
        </authorList>
    </citation>
    <scope>NUCLEOTIDE SEQUENCE [LARGE SCALE GENOMIC DNA]</scope>
    <source>
        <strain evidence="3 5">DSM 101483</strain>
    </source>
</reference>
<feature type="transmembrane region" description="Helical" evidence="1">
    <location>
        <begin position="82"/>
        <end position="103"/>
    </location>
</feature>
<dbReference type="Pfam" id="PF05145">
    <property type="entry name" value="AbrB"/>
    <property type="match status" value="1"/>
</dbReference>
<evidence type="ECO:0000313" key="3">
    <source>
        <dbReference type="EMBL" id="TDT86340.1"/>
    </source>
</evidence>
<sequence>MQQIIHLALIMAAALAGGLLASRLNIPGSVIIGAMLGVIVLKLCLALPLALPRQWSLFIQIVVGATVGSSFSVDMLGQLRHYAVPILTSALLLIILGSVMAIVFTKFWGIDPGTAFISTSPGAMTAMTGMAGGLNVDIFLVLTFHITRVILVILLAPAIMRLSRMFL</sequence>
<dbReference type="GO" id="GO:0016020">
    <property type="term" value="C:membrane"/>
    <property type="evidence" value="ECO:0007669"/>
    <property type="project" value="InterPro"/>
</dbReference>
<dbReference type="PANTHER" id="PTHR38457">
    <property type="entry name" value="REGULATOR ABRB-RELATED"/>
    <property type="match status" value="1"/>
</dbReference>
<dbReference type="OrthoDB" id="5463861at2"/>
<evidence type="ECO:0000313" key="2">
    <source>
        <dbReference type="EMBL" id="AMK09703.1"/>
    </source>
</evidence>
<gene>
    <name evidence="2" type="ORF">AWY79_00565</name>
    <name evidence="3" type="ORF">EDC59_11314</name>
</gene>
<dbReference type="GO" id="GO:0010468">
    <property type="term" value="P:regulation of gene expression"/>
    <property type="evidence" value="ECO:0007669"/>
    <property type="project" value="InterPro"/>
</dbReference>
<keyword evidence="1" id="KW-0812">Transmembrane</keyword>
<dbReference type="Proteomes" id="UP000055611">
    <property type="component" value="Chromosome"/>
</dbReference>
<dbReference type="NCBIfam" id="TIGR03082">
    <property type="entry name" value="Gneg_AbrB_dup"/>
    <property type="match status" value="1"/>
</dbReference>
<evidence type="ECO:0000313" key="5">
    <source>
        <dbReference type="Proteomes" id="UP000295506"/>
    </source>
</evidence>
<dbReference type="AlphaFoldDB" id="A0A140D936"/>
<feature type="transmembrane region" description="Helical" evidence="1">
    <location>
        <begin position="57"/>
        <end position="76"/>
    </location>
</feature>